<dbReference type="RefSeq" id="WP_072555771.1">
    <property type="nucleotide sequence ID" value="NZ_CP018155.1"/>
</dbReference>
<dbReference type="Proteomes" id="UP000181898">
    <property type="component" value="Chromosome"/>
</dbReference>
<dbReference type="EMBL" id="CP018155">
    <property type="protein sequence ID" value="APG65291.1"/>
    <property type="molecule type" value="Genomic_DNA"/>
</dbReference>
<dbReference type="AlphaFoldDB" id="A0A1L3JJH6"/>
<protein>
    <recommendedName>
        <fullName evidence="3">Porin</fullName>
    </recommendedName>
</protein>
<accession>A0A1L3JJH6</accession>
<sequence>MNKFLFFTFLLLFFNSFSSFSQKRKLSRSGINTPKSGGIGGNINDSISSGEIDVTLSGKTKYTDYKIISHKRDTTIIDTTLTIQKEYKFNFLRKDNFELLPFHNQGQTFNNLGYDFSNSSLYPDIGFSAKQFNFYQIEDINYYHLPTPTTQIMYRSGMEQGQVLDALFTLNFSKRLNVALEYKGLRSLGHYRSSLASHGNFRASFTYETKEGQYTIKGHTAIQDIFNEESGGLTDDSLTAFVTNDENSANDRGRLDVNLTDTENYFDGKRYYLEHSFRLFSTESKKKGKEKTNTKTEIPRDSLFINIKDSIAKNKAITKINTSSKKDSIANKTLAKEKTNFTNLKVGHVVLLDNKFYKFEQPTLNTTMFGNANVTGNIATITDYQFLSNQFFLDFNSKYILGNFRAKVTHSTYEYGYNELTNINAYPDVNVDKLSGDAISFGADWNGKIDKFKVNASAQITPGNGRLAGNHLRAEATYKKDSVFTIKGRLNINSRSPNFNTLLHQSNYDNYNWQNNFENIGTRNIGGTFESKWGNASIDITNIDSYVYFDENGTPQQTSENINYLKAKVSKEFKFGKFALDNTLMYQNVSNGSSVFRVPELVSRNTLYYADSWFKGKPILVNIGATFKYFSKYKANAYNPLLAEFQLQNDTEIGYPTVDVFFNARVRRTRIYLKLENVTSSFAEKNYFSAPSYPYRDFSIRFGLVWNWFI</sequence>
<keyword evidence="2" id="KW-1185">Reference proteome</keyword>
<name>A0A1L3JJH6_9FLAO</name>
<dbReference type="STRING" id="1850252.LPB136_07980"/>
<proteinExistence type="predicted"/>
<dbReference type="Pfam" id="PF14121">
    <property type="entry name" value="Porin_10"/>
    <property type="match status" value="1"/>
</dbReference>
<dbReference type="OrthoDB" id="9812454at2"/>
<evidence type="ECO:0000313" key="1">
    <source>
        <dbReference type="EMBL" id="APG65291.1"/>
    </source>
</evidence>
<evidence type="ECO:0000313" key="2">
    <source>
        <dbReference type="Proteomes" id="UP000181898"/>
    </source>
</evidence>
<evidence type="ECO:0008006" key="3">
    <source>
        <dbReference type="Google" id="ProtNLM"/>
    </source>
</evidence>
<organism evidence="1 2">
    <name type="scientific">Tenacibaculum todarodis</name>
    <dbReference type="NCBI Taxonomy" id="1850252"/>
    <lineage>
        <taxon>Bacteria</taxon>
        <taxon>Pseudomonadati</taxon>
        <taxon>Bacteroidota</taxon>
        <taxon>Flavobacteriia</taxon>
        <taxon>Flavobacteriales</taxon>
        <taxon>Flavobacteriaceae</taxon>
        <taxon>Tenacibaculum</taxon>
    </lineage>
</organism>
<gene>
    <name evidence="1" type="ORF">LPB136_07980</name>
</gene>
<dbReference type="KEGG" id="ten:LPB136_07980"/>
<reference evidence="1 2" key="1">
    <citation type="submission" date="2016-11" db="EMBL/GenBank/DDBJ databases">
        <title>Tenacibaculum sp. LPB0136, isolated from marine environment.</title>
        <authorList>
            <person name="Kim E."/>
            <person name="Yi H."/>
        </authorList>
    </citation>
    <scope>NUCLEOTIDE SEQUENCE [LARGE SCALE GENOMIC DNA]</scope>
    <source>
        <strain evidence="1 2">LPB0136</strain>
    </source>
</reference>
<dbReference type="InterPro" id="IPR025631">
    <property type="entry name" value="Porin_10"/>
</dbReference>